<proteinExistence type="predicted"/>
<keyword evidence="4" id="KW-1185">Reference proteome</keyword>
<organism evidence="3 4">
    <name type="scientific">Eumeta variegata</name>
    <name type="common">Bagworm moth</name>
    <name type="synonym">Eumeta japonica</name>
    <dbReference type="NCBI Taxonomy" id="151549"/>
    <lineage>
        <taxon>Eukaryota</taxon>
        <taxon>Metazoa</taxon>
        <taxon>Ecdysozoa</taxon>
        <taxon>Arthropoda</taxon>
        <taxon>Hexapoda</taxon>
        <taxon>Insecta</taxon>
        <taxon>Pterygota</taxon>
        <taxon>Neoptera</taxon>
        <taxon>Endopterygota</taxon>
        <taxon>Lepidoptera</taxon>
        <taxon>Glossata</taxon>
        <taxon>Ditrysia</taxon>
        <taxon>Tineoidea</taxon>
        <taxon>Psychidae</taxon>
        <taxon>Oiketicinae</taxon>
        <taxon>Eumeta</taxon>
    </lineage>
</organism>
<evidence type="ECO:0000313" key="3">
    <source>
        <dbReference type="EMBL" id="GBP86652.1"/>
    </source>
</evidence>
<keyword evidence="2" id="KW-0812">Transmembrane</keyword>
<feature type="region of interest" description="Disordered" evidence="1">
    <location>
        <begin position="82"/>
        <end position="131"/>
    </location>
</feature>
<keyword evidence="2" id="KW-0472">Membrane</keyword>
<feature type="transmembrane region" description="Helical" evidence="2">
    <location>
        <begin position="63"/>
        <end position="80"/>
    </location>
</feature>
<sequence>MGKIVHGNHSSAVSRFRSSPCSTQRPPGSITRRRITADLPEKNVFGEHLARDRENVSARARRVLIIGLCTLLILEIYLAGPLAPRRPMPPTAGRSLPGRLNLSSESEKRPASYDSSKTHRTAIGSRTRCIR</sequence>
<evidence type="ECO:0000256" key="2">
    <source>
        <dbReference type="SAM" id="Phobius"/>
    </source>
</evidence>
<accession>A0A4C1ZGW6</accession>
<reference evidence="3 4" key="1">
    <citation type="journal article" date="2019" name="Commun. Biol.">
        <title>The bagworm genome reveals a unique fibroin gene that provides high tensile strength.</title>
        <authorList>
            <person name="Kono N."/>
            <person name="Nakamura H."/>
            <person name="Ohtoshi R."/>
            <person name="Tomita M."/>
            <person name="Numata K."/>
            <person name="Arakawa K."/>
        </authorList>
    </citation>
    <scope>NUCLEOTIDE SEQUENCE [LARGE SCALE GENOMIC DNA]</scope>
</reference>
<gene>
    <name evidence="3" type="ORF">EVAR_81952_1</name>
</gene>
<protein>
    <submittedName>
        <fullName evidence="3">Uncharacterized protein</fullName>
    </submittedName>
</protein>
<comment type="caution">
    <text evidence="3">The sequence shown here is derived from an EMBL/GenBank/DDBJ whole genome shotgun (WGS) entry which is preliminary data.</text>
</comment>
<dbReference type="EMBL" id="BGZK01001805">
    <property type="protein sequence ID" value="GBP86652.1"/>
    <property type="molecule type" value="Genomic_DNA"/>
</dbReference>
<feature type="region of interest" description="Disordered" evidence="1">
    <location>
        <begin position="1"/>
        <end position="33"/>
    </location>
</feature>
<evidence type="ECO:0000256" key="1">
    <source>
        <dbReference type="SAM" id="MobiDB-lite"/>
    </source>
</evidence>
<feature type="compositionally biased region" description="Polar residues" evidence="1">
    <location>
        <begin position="8"/>
        <end position="26"/>
    </location>
</feature>
<dbReference type="AlphaFoldDB" id="A0A4C1ZGW6"/>
<keyword evidence="2" id="KW-1133">Transmembrane helix</keyword>
<dbReference type="Proteomes" id="UP000299102">
    <property type="component" value="Unassembled WGS sequence"/>
</dbReference>
<evidence type="ECO:0000313" key="4">
    <source>
        <dbReference type="Proteomes" id="UP000299102"/>
    </source>
</evidence>
<name>A0A4C1ZGW6_EUMVA</name>